<dbReference type="GO" id="GO:0007095">
    <property type="term" value="P:mitotic G2 DNA damage checkpoint signaling"/>
    <property type="evidence" value="ECO:0000318"/>
    <property type="project" value="GO_Central"/>
</dbReference>
<dbReference type="PROSITE" id="PS00108">
    <property type="entry name" value="PROTEIN_KINASE_ST"/>
    <property type="match status" value="1"/>
</dbReference>
<dbReference type="UCSC" id="R02C2.6">
    <property type="organism name" value="c. elegans"/>
</dbReference>
<keyword evidence="5 10" id="KW-0547">Nucleotide-binding</keyword>
<gene>
    <name evidence="13 15" type="primary">txt-2</name>
    <name evidence="13" type="ORF">CELE_R02C2.6</name>
    <name evidence="15" type="ORF">R02C2.6</name>
</gene>
<evidence type="ECO:0000259" key="12">
    <source>
        <dbReference type="PROSITE" id="PS50011"/>
    </source>
</evidence>
<feature type="binding site" evidence="10">
    <location>
        <position position="59"/>
    </location>
    <ligand>
        <name>ATP</name>
        <dbReference type="ChEBI" id="CHEBI:30616"/>
    </ligand>
</feature>
<dbReference type="Bgee" id="WBGene00019817">
    <property type="expression patterns" value="Expressed in embryo and 3 other cell types or tissues"/>
</dbReference>
<sequence>MTSNMSTCKQFLSTKKKSKDSYEFIENLGEGSFAEVVLVAKVGTPNKMFAMKEISIVGKDECFMESIKRECSIQKRLSKSRHLNMIHLFEIRTNPENYQLILSYADGGDLFEKINQHGGLGSDEAHRYFKQLIDGLRFIHEEGVTHRDIKPENLLLTKSGILKIADFGFATMHRFNGAEQMLNAYCGSPPYIAPEVLTGIDYRGPAVDIWSAGVVLIAMIAGAVPWEQADHFDIFQSRYCSFRRNGRKGAWSRMSQQVISLLRKILLQAELRATISMIEEDPWFIYGEEVDAENKENGSQAQYRQESQTSSKPILNFENLLKDLNVSI</sequence>
<evidence type="ECO:0000256" key="7">
    <source>
        <dbReference type="ARBA" id="ARBA00022840"/>
    </source>
</evidence>
<dbReference type="RefSeq" id="NP_872128.2">
    <property type="nucleotide sequence ID" value="NM_182328.7"/>
</dbReference>
<keyword evidence="7 10" id="KW-0067">ATP-binding</keyword>
<dbReference type="GO" id="GO:0035402">
    <property type="term" value="F:histone H3T11 kinase activity"/>
    <property type="evidence" value="ECO:0000318"/>
    <property type="project" value="GO_Central"/>
</dbReference>
<keyword evidence="4" id="KW-0808">Transferase</keyword>
<evidence type="ECO:0000256" key="5">
    <source>
        <dbReference type="ARBA" id="ARBA00022741"/>
    </source>
</evidence>
<evidence type="ECO:0000256" key="11">
    <source>
        <dbReference type="RuleBase" id="RU000304"/>
    </source>
</evidence>
<dbReference type="SMART" id="SM00220">
    <property type="entry name" value="S_TKc"/>
    <property type="match status" value="1"/>
</dbReference>
<dbReference type="PaxDb" id="6239-R02C2.6"/>
<evidence type="ECO:0000256" key="6">
    <source>
        <dbReference type="ARBA" id="ARBA00022777"/>
    </source>
</evidence>
<dbReference type="Pfam" id="PF00069">
    <property type="entry name" value="Pkinase"/>
    <property type="match status" value="1"/>
</dbReference>
<dbReference type="FunCoup" id="Q86S44">
    <property type="interactions" value="252"/>
</dbReference>
<dbReference type="WormBase" id="R02C2.6">
    <property type="protein sequence ID" value="CE52975"/>
    <property type="gene ID" value="WBGene00019817"/>
    <property type="gene designation" value="txt-2"/>
</dbReference>
<reference evidence="13 14" key="1">
    <citation type="journal article" date="1998" name="Science">
        <title>Genome sequence of the nematode C. elegans: a platform for investigating biology.</title>
        <authorList>
            <consortium name="The C. elegans sequencing consortium"/>
            <person name="Sulson J.E."/>
            <person name="Waterston R."/>
        </authorList>
    </citation>
    <scope>NUCLEOTIDE SEQUENCE [LARGE SCALE GENOMIC DNA]</scope>
    <source>
        <strain evidence="13 14">Bristol N2</strain>
    </source>
</reference>
<evidence type="ECO:0000256" key="9">
    <source>
        <dbReference type="ARBA" id="ARBA00048679"/>
    </source>
</evidence>
<dbReference type="PROSITE" id="PS00107">
    <property type="entry name" value="PROTEIN_KINASE_ATP"/>
    <property type="match status" value="1"/>
</dbReference>
<dbReference type="GeneID" id="178551"/>
<dbReference type="OrthoDB" id="539158at2759"/>
<evidence type="ECO:0000256" key="4">
    <source>
        <dbReference type="ARBA" id="ARBA00022679"/>
    </source>
</evidence>
<comment type="similarity">
    <text evidence="1">Belongs to the protein kinase superfamily. CAMK Ser/Thr protein kinase family. NIM1 subfamily.</text>
</comment>
<dbReference type="PROSITE" id="PS50011">
    <property type="entry name" value="PROTEIN_KINASE_DOM"/>
    <property type="match status" value="1"/>
</dbReference>
<dbReference type="Gene3D" id="1.10.510.10">
    <property type="entry name" value="Transferase(Phosphotransferase) domain 1"/>
    <property type="match status" value="1"/>
</dbReference>
<keyword evidence="6 13" id="KW-0418">Kinase</keyword>
<dbReference type="eggNOG" id="KOG0590">
    <property type="taxonomic scope" value="Eukaryota"/>
</dbReference>
<evidence type="ECO:0000256" key="8">
    <source>
        <dbReference type="ARBA" id="ARBA00047899"/>
    </source>
</evidence>
<dbReference type="EC" id="2.7.11.1" evidence="2"/>
<evidence type="ECO:0000256" key="1">
    <source>
        <dbReference type="ARBA" id="ARBA00010791"/>
    </source>
</evidence>
<evidence type="ECO:0000256" key="2">
    <source>
        <dbReference type="ARBA" id="ARBA00012513"/>
    </source>
</evidence>
<evidence type="ECO:0000256" key="3">
    <source>
        <dbReference type="ARBA" id="ARBA00022527"/>
    </source>
</evidence>
<keyword evidence="3 11" id="KW-0723">Serine/threonine-protein kinase</keyword>
<dbReference type="InterPro" id="IPR011009">
    <property type="entry name" value="Kinase-like_dom_sf"/>
</dbReference>
<dbReference type="AGR" id="WB:WBGene00019817"/>
<name>Q86S44_CAEEL</name>
<dbReference type="FunFam" id="1.10.510.10:FF:000707">
    <property type="entry name" value="CAMK/CAMKL/CHK1 protein kinase"/>
    <property type="match status" value="1"/>
</dbReference>
<dbReference type="GO" id="GO:0005524">
    <property type="term" value="F:ATP binding"/>
    <property type="evidence" value="ECO:0007669"/>
    <property type="project" value="UniProtKB-UniRule"/>
</dbReference>
<organism evidence="13 14">
    <name type="scientific">Caenorhabditis elegans</name>
    <dbReference type="NCBI Taxonomy" id="6239"/>
    <lineage>
        <taxon>Eukaryota</taxon>
        <taxon>Metazoa</taxon>
        <taxon>Ecdysozoa</taxon>
        <taxon>Nematoda</taxon>
        <taxon>Chromadorea</taxon>
        <taxon>Rhabditida</taxon>
        <taxon>Rhabditina</taxon>
        <taxon>Rhabditomorpha</taxon>
        <taxon>Rhabditoidea</taxon>
        <taxon>Rhabditidae</taxon>
        <taxon>Peloderinae</taxon>
        <taxon>Caenorhabditis</taxon>
    </lineage>
</organism>
<evidence type="ECO:0000256" key="10">
    <source>
        <dbReference type="PROSITE-ProRule" id="PRU10141"/>
    </source>
</evidence>
<dbReference type="InterPro" id="IPR000719">
    <property type="entry name" value="Prot_kinase_dom"/>
</dbReference>
<dbReference type="KEGG" id="cel:CELE_R02C2.6"/>
<dbReference type="SMR" id="Q86S44"/>
<feature type="domain" description="Protein kinase" evidence="12">
    <location>
        <begin position="22"/>
        <end position="284"/>
    </location>
</feature>
<dbReference type="PANTHER" id="PTHR24346">
    <property type="entry name" value="MAP/MICROTUBULE AFFINITY-REGULATING KINASE"/>
    <property type="match status" value="1"/>
</dbReference>
<dbReference type="SUPFAM" id="SSF56112">
    <property type="entry name" value="Protein kinase-like (PK-like)"/>
    <property type="match status" value="1"/>
</dbReference>
<comment type="catalytic activity">
    <reaction evidence="8">
        <text>L-threonyl-[protein] + ATP = O-phospho-L-threonyl-[protein] + ADP + H(+)</text>
        <dbReference type="Rhea" id="RHEA:46608"/>
        <dbReference type="Rhea" id="RHEA-COMP:11060"/>
        <dbReference type="Rhea" id="RHEA-COMP:11605"/>
        <dbReference type="ChEBI" id="CHEBI:15378"/>
        <dbReference type="ChEBI" id="CHEBI:30013"/>
        <dbReference type="ChEBI" id="CHEBI:30616"/>
        <dbReference type="ChEBI" id="CHEBI:61977"/>
        <dbReference type="ChEBI" id="CHEBI:456216"/>
        <dbReference type="EC" id="2.7.11.1"/>
    </reaction>
</comment>
<dbReference type="InterPro" id="IPR017441">
    <property type="entry name" value="Protein_kinase_ATP_BS"/>
</dbReference>
<dbReference type="InterPro" id="IPR008271">
    <property type="entry name" value="Ser/Thr_kinase_AS"/>
</dbReference>
<dbReference type="CTD" id="178551"/>
<proteinExistence type="inferred from homology"/>
<evidence type="ECO:0000313" key="14">
    <source>
        <dbReference type="Proteomes" id="UP000001940"/>
    </source>
</evidence>
<dbReference type="AlphaFoldDB" id="Q86S44"/>
<evidence type="ECO:0000313" key="13">
    <source>
        <dbReference type="EMBL" id="CCD68554.2"/>
    </source>
</evidence>
<dbReference type="InParanoid" id="Q86S44"/>
<dbReference type="PANTHER" id="PTHR24346:SF107">
    <property type="entry name" value="SERINE_THREONINE-PROTEIN KINASE CHK1"/>
    <property type="match status" value="1"/>
</dbReference>
<accession>Q86S44</accession>
<dbReference type="EMBL" id="BX284605">
    <property type="protein sequence ID" value="CCD68554.2"/>
    <property type="molecule type" value="Genomic_DNA"/>
</dbReference>
<dbReference type="HOGENOM" id="CLU_000288_63_0_1"/>
<protein>
    <recommendedName>
        <fullName evidence="2">non-specific serine/threonine protein kinase</fullName>
        <ecNumber evidence="2">2.7.11.1</ecNumber>
    </recommendedName>
</protein>
<keyword evidence="14" id="KW-1185">Reference proteome</keyword>
<dbReference type="PhylomeDB" id="Q86S44"/>
<dbReference type="Proteomes" id="UP000001940">
    <property type="component" value="Chromosome V"/>
</dbReference>
<comment type="catalytic activity">
    <reaction evidence="9">
        <text>L-seryl-[protein] + ATP = O-phospho-L-seryl-[protein] + ADP + H(+)</text>
        <dbReference type="Rhea" id="RHEA:17989"/>
        <dbReference type="Rhea" id="RHEA-COMP:9863"/>
        <dbReference type="Rhea" id="RHEA-COMP:11604"/>
        <dbReference type="ChEBI" id="CHEBI:15378"/>
        <dbReference type="ChEBI" id="CHEBI:29999"/>
        <dbReference type="ChEBI" id="CHEBI:30616"/>
        <dbReference type="ChEBI" id="CHEBI:83421"/>
        <dbReference type="ChEBI" id="CHEBI:456216"/>
        <dbReference type="EC" id="2.7.11.1"/>
    </reaction>
</comment>
<dbReference type="STRING" id="6239.R02C2.6.1"/>
<evidence type="ECO:0000313" key="15">
    <source>
        <dbReference type="WormBase" id="R02C2.6"/>
    </source>
</evidence>